<feature type="transmembrane region" description="Helical" evidence="4">
    <location>
        <begin position="85"/>
        <end position="105"/>
    </location>
</feature>
<sequence length="239" mass="25250">MATTVSRIDERSKTSKAEHTAEPESEEIGDVTVSDPDAVASADSDTPSGDSRPDNDSGSGSDGDEPEGPTDAVPTDRPRRRRFTALLLVCFALVIAAAAAGAVYFDRHTEAASDTDRDTEIVSTAKQVVTNLVTLRGDTADADVRRIEGSTTGDFQKQFTDATGSFATVLTQGEVTSTGEATEAALVTADDKSATVIAAVTSTVKNSEAPEGQQRVYRMKLTLENIKGRWLASNVEFVS</sequence>
<dbReference type="RefSeq" id="WP_110472572.1">
    <property type="nucleotide sequence ID" value="NZ_QJSP01000023.1"/>
</dbReference>
<keyword evidence="4" id="KW-0812">Transmembrane</keyword>
<keyword evidence="6" id="KW-1185">Reference proteome</keyword>
<evidence type="ECO:0000313" key="6">
    <source>
        <dbReference type="Proteomes" id="UP000247591"/>
    </source>
</evidence>
<comment type="subcellular location">
    <subcellularLocation>
        <location evidence="1">Membrane</location>
    </subcellularLocation>
</comment>
<feature type="compositionally biased region" description="Low complexity" evidence="3">
    <location>
        <begin position="30"/>
        <end position="50"/>
    </location>
</feature>
<dbReference type="OrthoDB" id="3395172at2"/>
<dbReference type="EMBL" id="QJSP01000023">
    <property type="protein sequence ID" value="PYE12359.1"/>
    <property type="molecule type" value="Genomic_DNA"/>
</dbReference>
<dbReference type="GO" id="GO:0016020">
    <property type="term" value="C:membrane"/>
    <property type="evidence" value="ECO:0007669"/>
    <property type="project" value="UniProtKB-SubCell"/>
</dbReference>
<dbReference type="Proteomes" id="UP000247591">
    <property type="component" value="Unassembled WGS sequence"/>
</dbReference>
<evidence type="ECO:0000313" key="5">
    <source>
        <dbReference type="EMBL" id="PYE12359.1"/>
    </source>
</evidence>
<reference evidence="5 6" key="1">
    <citation type="submission" date="2018-06" db="EMBL/GenBank/DDBJ databases">
        <title>Genomic Encyclopedia of Type Strains, Phase IV (KMG-IV): sequencing the most valuable type-strain genomes for metagenomic binning, comparative biology and taxonomic classification.</title>
        <authorList>
            <person name="Goeker M."/>
        </authorList>
    </citation>
    <scope>NUCLEOTIDE SEQUENCE [LARGE SCALE GENOMIC DNA]</scope>
    <source>
        <strain evidence="5 6">DSM 45521</strain>
    </source>
</reference>
<organism evidence="5 6">
    <name type="scientific">Williamsia limnetica</name>
    <dbReference type="NCBI Taxonomy" id="882452"/>
    <lineage>
        <taxon>Bacteria</taxon>
        <taxon>Bacillati</taxon>
        <taxon>Actinomycetota</taxon>
        <taxon>Actinomycetes</taxon>
        <taxon>Mycobacteriales</taxon>
        <taxon>Nocardiaceae</taxon>
        <taxon>Williamsia</taxon>
    </lineage>
</organism>
<dbReference type="PANTHER" id="PTHR37042:SF4">
    <property type="entry name" value="OUTER MEMBRANE PROTEIN RV1973"/>
    <property type="match status" value="1"/>
</dbReference>
<proteinExistence type="predicted"/>
<evidence type="ECO:0000256" key="4">
    <source>
        <dbReference type="SAM" id="Phobius"/>
    </source>
</evidence>
<feature type="region of interest" description="Disordered" evidence="3">
    <location>
        <begin position="1"/>
        <end position="77"/>
    </location>
</feature>
<keyword evidence="2 4" id="KW-0472">Membrane</keyword>
<keyword evidence="4" id="KW-1133">Transmembrane helix</keyword>
<comment type="caution">
    <text evidence="5">The sequence shown here is derived from an EMBL/GenBank/DDBJ whole genome shotgun (WGS) entry which is preliminary data.</text>
</comment>
<name>A0A318RF45_WILLI</name>
<protein>
    <submittedName>
        <fullName evidence="5">Mce-associated membrane protein</fullName>
    </submittedName>
</protein>
<evidence type="ECO:0000256" key="3">
    <source>
        <dbReference type="SAM" id="MobiDB-lite"/>
    </source>
</evidence>
<dbReference type="AlphaFoldDB" id="A0A318RF45"/>
<evidence type="ECO:0000256" key="2">
    <source>
        <dbReference type="ARBA" id="ARBA00023136"/>
    </source>
</evidence>
<feature type="compositionally biased region" description="Basic and acidic residues" evidence="3">
    <location>
        <begin position="7"/>
        <end position="22"/>
    </location>
</feature>
<dbReference type="PANTHER" id="PTHR37042">
    <property type="entry name" value="OUTER MEMBRANE PROTEIN RV1973"/>
    <property type="match status" value="1"/>
</dbReference>
<evidence type="ECO:0000256" key="1">
    <source>
        <dbReference type="ARBA" id="ARBA00004370"/>
    </source>
</evidence>
<gene>
    <name evidence="5" type="ORF">DFR67_12384</name>
</gene>
<accession>A0A318RF45</accession>